<proteinExistence type="predicted"/>
<dbReference type="AlphaFoldDB" id="A0A5B0HHI4"/>
<reference evidence="1 2" key="1">
    <citation type="submission" date="2019-08" db="EMBL/GenBank/DDBJ databases">
        <title>Paraburkholderia sp. DCY113.</title>
        <authorList>
            <person name="Kang J."/>
        </authorList>
    </citation>
    <scope>NUCLEOTIDE SEQUENCE [LARGE SCALE GENOMIC DNA]</scope>
    <source>
        <strain evidence="1 2">DCY113</strain>
    </source>
</reference>
<gene>
    <name evidence="1" type="ORF">FVF58_05385</name>
</gene>
<sequence>MNQPMIWITAPDLSQGSTVRFSAYGFGWGYRAFSVSYEAVCESLGAADSTEEQIRLAFQLGKRQILRAVLQHESLPYQGQRIALSLEGTSHSMSLEAGQRTTDS</sequence>
<name>A0A5B0HHI4_9BURK</name>
<dbReference type="RefSeq" id="WP_149668870.1">
    <property type="nucleotide sequence ID" value="NZ_VTUZ01000003.1"/>
</dbReference>
<keyword evidence="2" id="KW-1185">Reference proteome</keyword>
<protein>
    <submittedName>
        <fullName evidence="1">Uncharacterized protein</fullName>
    </submittedName>
</protein>
<evidence type="ECO:0000313" key="1">
    <source>
        <dbReference type="EMBL" id="KAA1014303.1"/>
    </source>
</evidence>
<comment type="caution">
    <text evidence="1">The sequence shown here is derived from an EMBL/GenBank/DDBJ whole genome shotgun (WGS) entry which is preliminary data.</text>
</comment>
<accession>A0A5B0HHI4</accession>
<evidence type="ECO:0000313" key="2">
    <source>
        <dbReference type="Proteomes" id="UP000325273"/>
    </source>
</evidence>
<dbReference type="EMBL" id="VTUZ01000003">
    <property type="protein sequence ID" value="KAA1014303.1"/>
    <property type="molecule type" value="Genomic_DNA"/>
</dbReference>
<dbReference type="Proteomes" id="UP000325273">
    <property type="component" value="Unassembled WGS sequence"/>
</dbReference>
<organism evidence="1 2">
    <name type="scientific">Paraburkholderia panacisoli</name>
    <dbReference type="NCBI Taxonomy" id="2603818"/>
    <lineage>
        <taxon>Bacteria</taxon>
        <taxon>Pseudomonadati</taxon>
        <taxon>Pseudomonadota</taxon>
        <taxon>Betaproteobacteria</taxon>
        <taxon>Burkholderiales</taxon>
        <taxon>Burkholderiaceae</taxon>
        <taxon>Paraburkholderia</taxon>
    </lineage>
</organism>